<evidence type="ECO:0000256" key="1">
    <source>
        <dbReference type="SAM" id="MobiDB-lite"/>
    </source>
</evidence>
<sequence>MRGTPLDDSAARAVVRVCERPALTSPEMTPADRNEEAQKQCTYGFERWNRVNGHGMTQTKRETERTCAAPAAAGTTPLPKRTPDARAAVVPGSAGEHVLTYVDRLVGALTDLDPAVRRGAPDAVHKMRTTARRLRGCLRSYRSVLDRDATDPLRRDLRWLAGELGAERDHEVLRERLTSGVRDLPGELVLGPVGARLQVWDAAQRAEGRRRTLEALASPRYLSLLEGLRALADAPPLRPKAAGRSEKVLAKALLKEHDRLVRRMDRALQTPPGPERDAAIHHARKGAKRLRYAAEAARPALGKPARRLAKRVKAVQRLSGAQHDGVVARDALRRMAVSAHAAGEPGFTWGLLHGQEGAAAGARERQLPEAWARARAAARRKALCR</sequence>
<keyword evidence="4" id="KW-1185">Reference proteome</keyword>
<dbReference type="PROSITE" id="PS51708">
    <property type="entry name" value="CHAD"/>
    <property type="match status" value="1"/>
</dbReference>
<name>A0A919L9C6_9ACTN</name>
<dbReference type="InterPro" id="IPR038186">
    <property type="entry name" value="CHAD_dom_sf"/>
</dbReference>
<dbReference type="Gene3D" id="1.40.20.10">
    <property type="entry name" value="CHAD domain"/>
    <property type="match status" value="1"/>
</dbReference>
<feature type="region of interest" description="Disordered" evidence="1">
    <location>
        <begin position="56"/>
        <end position="85"/>
    </location>
</feature>
<gene>
    <name evidence="3" type="ORF">GCM10018793_70140</name>
</gene>
<feature type="domain" description="CHAD" evidence="2">
    <location>
        <begin position="91"/>
        <end position="376"/>
    </location>
</feature>
<dbReference type="PANTHER" id="PTHR39339">
    <property type="entry name" value="SLR1444 PROTEIN"/>
    <property type="match status" value="1"/>
</dbReference>
<reference evidence="3" key="2">
    <citation type="submission" date="2020-09" db="EMBL/GenBank/DDBJ databases">
        <authorList>
            <person name="Sun Q."/>
            <person name="Ohkuma M."/>
        </authorList>
    </citation>
    <scope>NUCLEOTIDE SEQUENCE</scope>
    <source>
        <strain evidence="3">JCM 5069</strain>
    </source>
</reference>
<feature type="compositionally biased region" description="Low complexity" evidence="1">
    <location>
        <begin position="66"/>
        <end position="79"/>
    </location>
</feature>
<evidence type="ECO:0000259" key="2">
    <source>
        <dbReference type="PROSITE" id="PS51708"/>
    </source>
</evidence>
<protein>
    <recommendedName>
        <fullName evidence="2">CHAD domain-containing protein</fullName>
    </recommendedName>
</protein>
<evidence type="ECO:0000313" key="4">
    <source>
        <dbReference type="Proteomes" id="UP000603708"/>
    </source>
</evidence>
<organism evidence="3 4">
    <name type="scientific">Streptomyces sulfonofaciens</name>
    <dbReference type="NCBI Taxonomy" id="68272"/>
    <lineage>
        <taxon>Bacteria</taxon>
        <taxon>Bacillati</taxon>
        <taxon>Actinomycetota</taxon>
        <taxon>Actinomycetes</taxon>
        <taxon>Kitasatosporales</taxon>
        <taxon>Streptomycetaceae</taxon>
        <taxon>Streptomyces</taxon>
    </lineage>
</organism>
<accession>A0A919L9C6</accession>
<dbReference type="PANTHER" id="PTHR39339:SF1">
    <property type="entry name" value="CHAD DOMAIN-CONTAINING PROTEIN"/>
    <property type="match status" value="1"/>
</dbReference>
<dbReference type="InterPro" id="IPR007899">
    <property type="entry name" value="CHAD_dom"/>
</dbReference>
<dbReference type="Pfam" id="PF05235">
    <property type="entry name" value="CHAD"/>
    <property type="match status" value="1"/>
</dbReference>
<dbReference type="AlphaFoldDB" id="A0A919L9C6"/>
<dbReference type="EMBL" id="BNCD01000045">
    <property type="protein sequence ID" value="GHH88872.1"/>
    <property type="molecule type" value="Genomic_DNA"/>
</dbReference>
<proteinExistence type="predicted"/>
<dbReference type="Proteomes" id="UP000603708">
    <property type="component" value="Unassembled WGS sequence"/>
</dbReference>
<dbReference type="SMART" id="SM00880">
    <property type="entry name" value="CHAD"/>
    <property type="match status" value="1"/>
</dbReference>
<reference evidence="3" key="1">
    <citation type="journal article" date="2014" name="Int. J. Syst. Evol. Microbiol.">
        <title>Complete genome sequence of Corynebacterium casei LMG S-19264T (=DSM 44701T), isolated from a smear-ripened cheese.</title>
        <authorList>
            <consortium name="US DOE Joint Genome Institute (JGI-PGF)"/>
            <person name="Walter F."/>
            <person name="Albersmeier A."/>
            <person name="Kalinowski J."/>
            <person name="Ruckert C."/>
        </authorList>
    </citation>
    <scope>NUCLEOTIDE SEQUENCE</scope>
    <source>
        <strain evidence="3">JCM 5069</strain>
    </source>
</reference>
<evidence type="ECO:0000313" key="3">
    <source>
        <dbReference type="EMBL" id="GHH88872.1"/>
    </source>
</evidence>
<comment type="caution">
    <text evidence="3">The sequence shown here is derived from an EMBL/GenBank/DDBJ whole genome shotgun (WGS) entry which is preliminary data.</text>
</comment>